<evidence type="ECO:0000256" key="6">
    <source>
        <dbReference type="ARBA" id="ARBA00022989"/>
    </source>
</evidence>
<evidence type="ECO:0000256" key="8">
    <source>
        <dbReference type="ARBA" id="ARBA00023180"/>
    </source>
</evidence>
<evidence type="ECO:0000256" key="4">
    <source>
        <dbReference type="ARBA" id="ARBA00022844"/>
    </source>
</evidence>
<dbReference type="Pfam" id="PF24833">
    <property type="entry name" value="Rhabdo_glycop_CD"/>
    <property type="match status" value="1"/>
</dbReference>
<evidence type="ECO:0000256" key="5">
    <source>
        <dbReference type="ARBA" id="ARBA00022879"/>
    </source>
</evidence>
<evidence type="ECO:0000313" key="12">
    <source>
        <dbReference type="EMBL" id="UYL94389.1"/>
    </source>
</evidence>
<accession>A0AAE9TAV0</accession>
<protein>
    <submittedName>
        <fullName evidence="12">Glycoprotein</fullName>
    </submittedName>
</protein>
<proteinExistence type="predicted"/>
<feature type="domain" description="Spike glycoprotein fusion" evidence="10">
    <location>
        <begin position="85"/>
        <end position="184"/>
    </location>
</feature>
<keyword evidence="13" id="KW-1185">Reference proteome</keyword>
<dbReference type="Gene3D" id="2.30.30.640">
    <property type="match status" value="1"/>
</dbReference>
<keyword evidence="4" id="KW-0946">Virion</keyword>
<evidence type="ECO:0000256" key="7">
    <source>
        <dbReference type="ARBA" id="ARBA00023136"/>
    </source>
</evidence>
<evidence type="ECO:0000256" key="2">
    <source>
        <dbReference type="ARBA" id="ARBA00022692"/>
    </source>
</evidence>
<evidence type="ECO:0000256" key="3">
    <source>
        <dbReference type="ARBA" id="ARBA00022729"/>
    </source>
</evidence>
<dbReference type="InterPro" id="IPR001903">
    <property type="entry name" value="Rhabdo_glycop_FD"/>
</dbReference>
<dbReference type="Pfam" id="PF00974">
    <property type="entry name" value="Rhabdo_glycop_FD"/>
    <property type="match status" value="1"/>
</dbReference>
<keyword evidence="3" id="KW-0732">Signal</keyword>
<evidence type="ECO:0000256" key="9">
    <source>
        <dbReference type="SAM" id="Phobius"/>
    </source>
</evidence>
<keyword evidence="6 9" id="KW-1133">Transmembrane helix</keyword>
<keyword evidence="2 9" id="KW-0812">Transmembrane</keyword>
<keyword evidence="5" id="KW-0261">Viral envelope protein</keyword>
<reference evidence="12" key="1">
    <citation type="journal article" date="2022" name="Viruses">
        <title>Characterisation of the RNA Virome of Nine Ochlerotatus Species in Finland.</title>
        <authorList>
            <person name="Truong Nguyen P.T."/>
            <person name="Culverwell C.L."/>
            <person name="Suvanto M.T."/>
            <person name="Korhonen E.M."/>
            <person name="Uusitalo R."/>
            <person name="Vapalahti O."/>
            <person name="Smura T."/>
            <person name="Huhtamo E."/>
        </authorList>
    </citation>
    <scope>NUCLEOTIDE SEQUENCE</scope>
    <source>
        <strain evidence="12">FIN/L-2018/84</strain>
    </source>
</reference>
<comment type="subcellular location">
    <subcellularLocation>
        <location evidence="1">Virion membrane</location>
        <topology evidence="1">Single-pass type I membrane protein</topology>
    </subcellularLocation>
</comment>
<sequence length="523" mass="58132">MISNTVSAMLAVLTLLITIQRGCTFRKAGSESGLFYGPTSRDILWTPIQPKEIWCNQRMSPAAESGDKSLMITGAKLTHTDSQSVAGYLCSKTQWDVICSEGLFGGKTVKHQLQPMMPTEPECLDAVRKYRTNHNLNLGFPPENCGWWSTNTVSSTNIHVAETTVKMDPYLLTLIDQRFPSGFCQKLPCPLSTLDKIFMNRTNLKNSCPRKQVIELYRRNQTSPDFYSTELLATTLLGSCQLMVCGDSGLRLSTGEWVSLDARSVAEQAWFKSYPKCPDHSIVNDVSLVGIISHLEKLSKADDSFRMCYNVKEKLMAGEPISREDLSFIAHSAPTAGPVYRLNNGTVEAGFSEYQTMLSVNPIAEGISHEAIGRHPVTHLPFLWKHWVKSTPTSQDGPNGIVSIAGYLLNPLVGLDSPGLYRDQLELTHNHTLEHPITTAGAVGHTLDWVFNPKSTSASLSSILPTSFNFFRPGPLLITSFCLLFLLIVSYIVKIVYPRFRPYKKYTQKGEPSVGYAPQLLRL</sequence>
<dbReference type="Proteomes" id="UP001256378">
    <property type="component" value="Segment"/>
</dbReference>
<evidence type="ECO:0000259" key="11">
    <source>
        <dbReference type="Pfam" id="PF24833"/>
    </source>
</evidence>
<keyword evidence="7 9" id="KW-0472">Membrane</keyword>
<evidence type="ECO:0000313" key="13">
    <source>
        <dbReference type="Proteomes" id="UP001256378"/>
    </source>
</evidence>
<feature type="domain" description="Spike glycoprotein G central" evidence="11">
    <location>
        <begin position="276"/>
        <end position="400"/>
    </location>
</feature>
<dbReference type="SUPFAM" id="SSF161008">
    <property type="entry name" value="Viral glycoprotein ectodomain-like"/>
    <property type="match status" value="1"/>
</dbReference>
<dbReference type="Gene3D" id="2.30.29.130">
    <property type="match status" value="1"/>
</dbReference>
<dbReference type="InterPro" id="IPR055447">
    <property type="entry name" value="Rhabdo_glycop_CD"/>
</dbReference>
<organism evidence="12 13">
    <name type="scientific">Inari rhabdovirus</name>
    <dbReference type="NCBI Taxonomy" id="2980584"/>
    <lineage>
        <taxon>Viruses</taxon>
        <taxon>Riboviria</taxon>
        <taxon>Orthornavirae</taxon>
        <taxon>Negarnaviricota</taxon>
        <taxon>Haploviricotina</taxon>
        <taxon>Monjiviricetes</taxon>
        <taxon>Mononegavirales</taxon>
        <taxon>Rhabdoviridae</taxon>
        <taxon>Alpharhabdovirinae</taxon>
        <taxon>Merhavirus</taxon>
        <taxon>Merhavirus inari</taxon>
    </lineage>
</organism>
<name>A0AAE9TAV0_9RHAB</name>
<keyword evidence="8" id="KW-0325">Glycoprotein</keyword>
<evidence type="ECO:0000256" key="1">
    <source>
        <dbReference type="ARBA" id="ARBA00004563"/>
    </source>
</evidence>
<dbReference type="EMBL" id="ON955143">
    <property type="protein sequence ID" value="UYL94389.1"/>
    <property type="molecule type" value="Viral_cRNA"/>
</dbReference>
<feature type="transmembrane region" description="Helical" evidence="9">
    <location>
        <begin position="476"/>
        <end position="497"/>
    </location>
</feature>
<dbReference type="GO" id="GO:0055036">
    <property type="term" value="C:virion membrane"/>
    <property type="evidence" value="ECO:0007669"/>
    <property type="project" value="UniProtKB-SubCell"/>
</dbReference>
<evidence type="ECO:0000259" key="10">
    <source>
        <dbReference type="Pfam" id="PF00974"/>
    </source>
</evidence>
<dbReference type="GO" id="GO:0019031">
    <property type="term" value="C:viral envelope"/>
    <property type="evidence" value="ECO:0007669"/>
    <property type="project" value="InterPro"/>
</dbReference>